<keyword evidence="2" id="KW-0539">Nucleus</keyword>
<accession>A0A834WE53</accession>
<dbReference type="GO" id="GO:0006950">
    <property type="term" value="P:response to stress"/>
    <property type="evidence" value="ECO:0007669"/>
    <property type="project" value="UniProtKB-ARBA"/>
</dbReference>
<evidence type="ECO:0000313" key="5">
    <source>
        <dbReference type="Proteomes" id="UP000634136"/>
    </source>
</evidence>
<evidence type="ECO:0000256" key="1">
    <source>
        <dbReference type="ARBA" id="ARBA00004123"/>
    </source>
</evidence>
<evidence type="ECO:0000313" key="4">
    <source>
        <dbReference type="EMBL" id="KAF7813889.1"/>
    </source>
</evidence>
<gene>
    <name evidence="4" type="ORF">G2W53_034865</name>
</gene>
<proteinExistence type="predicted"/>
<dbReference type="GO" id="GO:0005634">
    <property type="term" value="C:nucleus"/>
    <property type="evidence" value="ECO:0007669"/>
    <property type="project" value="UniProtKB-SubCell"/>
</dbReference>
<name>A0A834WE53_9FABA</name>
<sequence length="182" mass="19821">MKAKRMQGNGFGFGIGNTNWDFKEDDDICDSTSIGSMSQDSVNSVISCGSSELIESEEAEADSSTSSSHSNGPYELSQLMIHLPVKRGLSMFYEGKSQSFTSLARIQNIEDLPKKETPYRKKMKTCKSYGGDLDSHKALHTLKATISKKSSRGSSSSVSKLSKRGTFLGSSRPSPIAVQNKF</sequence>
<comment type="caution">
    <text evidence="4">The sequence shown here is derived from an EMBL/GenBank/DDBJ whole genome shotgun (WGS) entry which is preliminary data.</text>
</comment>
<keyword evidence="5" id="KW-1185">Reference proteome</keyword>
<evidence type="ECO:0008006" key="6">
    <source>
        <dbReference type="Google" id="ProtNLM"/>
    </source>
</evidence>
<dbReference type="AlphaFoldDB" id="A0A834WE53"/>
<dbReference type="PANTHER" id="PTHR33172">
    <property type="entry name" value="OS08G0516900 PROTEIN"/>
    <property type="match status" value="1"/>
</dbReference>
<dbReference type="InterPro" id="IPR051992">
    <property type="entry name" value="OxStress_Response_Reg"/>
</dbReference>
<feature type="region of interest" description="Disordered" evidence="3">
    <location>
        <begin position="146"/>
        <end position="182"/>
    </location>
</feature>
<evidence type="ECO:0000256" key="2">
    <source>
        <dbReference type="ARBA" id="ARBA00023242"/>
    </source>
</evidence>
<dbReference type="PANTHER" id="PTHR33172:SF103">
    <property type="entry name" value="PROTEIN OXIDATIVE STRESS 3"/>
    <property type="match status" value="1"/>
</dbReference>
<dbReference type="Proteomes" id="UP000634136">
    <property type="component" value="Unassembled WGS sequence"/>
</dbReference>
<evidence type="ECO:0000256" key="3">
    <source>
        <dbReference type="SAM" id="MobiDB-lite"/>
    </source>
</evidence>
<comment type="subcellular location">
    <subcellularLocation>
        <location evidence="1">Nucleus</location>
    </subcellularLocation>
</comment>
<reference evidence="4" key="1">
    <citation type="submission" date="2020-09" db="EMBL/GenBank/DDBJ databases">
        <title>Genome-Enabled Discovery of Anthraquinone Biosynthesis in Senna tora.</title>
        <authorList>
            <person name="Kang S.-H."/>
            <person name="Pandey R.P."/>
            <person name="Lee C.-M."/>
            <person name="Sim J.-S."/>
            <person name="Jeong J.-T."/>
            <person name="Choi B.-S."/>
            <person name="Jung M."/>
            <person name="Ginzburg D."/>
            <person name="Zhao K."/>
            <person name="Won S.Y."/>
            <person name="Oh T.-J."/>
            <person name="Yu Y."/>
            <person name="Kim N.-H."/>
            <person name="Lee O.R."/>
            <person name="Lee T.-H."/>
            <person name="Bashyal P."/>
            <person name="Kim T.-S."/>
            <person name="Lee W.-H."/>
            <person name="Kawkins C."/>
            <person name="Kim C.-K."/>
            <person name="Kim J.S."/>
            <person name="Ahn B.O."/>
            <person name="Rhee S.Y."/>
            <person name="Sohng J.K."/>
        </authorList>
    </citation>
    <scope>NUCLEOTIDE SEQUENCE</scope>
    <source>
        <tissue evidence="4">Leaf</tissue>
    </source>
</reference>
<dbReference type="OrthoDB" id="694201at2759"/>
<organism evidence="4 5">
    <name type="scientific">Senna tora</name>
    <dbReference type="NCBI Taxonomy" id="362788"/>
    <lineage>
        <taxon>Eukaryota</taxon>
        <taxon>Viridiplantae</taxon>
        <taxon>Streptophyta</taxon>
        <taxon>Embryophyta</taxon>
        <taxon>Tracheophyta</taxon>
        <taxon>Spermatophyta</taxon>
        <taxon>Magnoliopsida</taxon>
        <taxon>eudicotyledons</taxon>
        <taxon>Gunneridae</taxon>
        <taxon>Pentapetalae</taxon>
        <taxon>rosids</taxon>
        <taxon>fabids</taxon>
        <taxon>Fabales</taxon>
        <taxon>Fabaceae</taxon>
        <taxon>Caesalpinioideae</taxon>
        <taxon>Cassia clade</taxon>
        <taxon>Senna</taxon>
    </lineage>
</organism>
<protein>
    <recommendedName>
        <fullName evidence="6">Oxidative stress 3</fullName>
    </recommendedName>
</protein>
<dbReference type="EMBL" id="JAAIUW010000010">
    <property type="protein sequence ID" value="KAF7813889.1"/>
    <property type="molecule type" value="Genomic_DNA"/>
</dbReference>